<reference evidence="3" key="1">
    <citation type="submission" date="2017-06" db="EMBL/GenBank/DDBJ databases">
        <authorList>
            <person name="Varghese N."/>
            <person name="Submissions S."/>
        </authorList>
    </citation>
    <scope>NUCLEOTIDE SEQUENCE [LARGE SCALE GENOMIC DNA]</scope>
    <source>
        <strain evidence="3">DSM 22348</strain>
    </source>
</reference>
<dbReference type="OrthoDB" id="7028944at2"/>
<evidence type="ECO:0000313" key="2">
    <source>
        <dbReference type="EMBL" id="SNS15676.1"/>
    </source>
</evidence>
<name>A0A239C632_9PSED</name>
<dbReference type="RefSeq" id="WP_141137259.1">
    <property type="nucleotide sequence ID" value="NZ_FZOL01000004.1"/>
</dbReference>
<protein>
    <recommendedName>
        <fullName evidence="4">TnsE C-terminal domain-containing protein</fullName>
    </recommendedName>
</protein>
<organism evidence="2 3">
    <name type="scientific">Pseudomonas japonica</name>
    <dbReference type="NCBI Taxonomy" id="256466"/>
    <lineage>
        <taxon>Bacteria</taxon>
        <taxon>Pseudomonadati</taxon>
        <taxon>Pseudomonadota</taxon>
        <taxon>Gammaproteobacteria</taxon>
        <taxon>Pseudomonadales</taxon>
        <taxon>Pseudomonadaceae</taxon>
        <taxon>Pseudomonas</taxon>
    </lineage>
</organism>
<accession>A0A239C632</accession>
<sequence>MPQRILRTQRRENLTEAGDRGAVAHMRGTFVVWSYERVTANMNAPSIPLVDVICRHLDRNDKPWRYEPVRMGISRLASFRIGTIWQNGECIAETDLGDDKEFSLDFTEGSWSHLGLPGNQQHPFFKQDYPLRPLITGDELTHFLNFPLSSKENLLIPCLEFLVRGYASTPDIARLLATYPLSTVQQRLYASLEQDRRTWLVHPARHVHDDDALLLASMLYDPYTRDAASEIYAQLDVARGRKNQHVSLEVRPWFQGSAEIRARGRWVNGGTTFLCYELTGMSEPQSHPYEIRRPSYTKEDPLAEVVTVVNRERDEIPKPDDPFEITDIDEPHKDAAEWRKPDPGFARLGPRCPVTRSIQQRPYSEKKILNTPPAKTTDLSTGDRVGNSDVGRRKNYAKRVAGDGGVLKGIWDELVRLKKLQPGFSHLEYFSNFSFQSGPVFKLQTLRPFNDLDEPTPEAVRWLKHNGNASRTRGIMIVRMVIGGRSFYLFEPQRKQKLRKDTYYEESSFGLLMEIPDPRSAEEQISHICDKIRFHSGKFGALEGLKDHHNLVLHITRQARFYANSTLRNAFLKRGVELVR</sequence>
<dbReference type="AlphaFoldDB" id="A0A239C632"/>
<evidence type="ECO:0000256" key="1">
    <source>
        <dbReference type="SAM" id="MobiDB-lite"/>
    </source>
</evidence>
<dbReference type="Proteomes" id="UP000198407">
    <property type="component" value="Unassembled WGS sequence"/>
</dbReference>
<gene>
    <name evidence="2" type="ORF">SAMN05444352_10424</name>
</gene>
<feature type="region of interest" description="Disordered" evidence="1">
    <location>
        <begin position="357"/>
        <end position="390"/>
    </location>
</feature>
<dbReference type="EMBL" id="FZOL01000004">
    <property type="protein sequence ID" value="SNS15676.1"/>
    <property type="molecule type" value="Genomic_DNA"/>
</dbReference>
<evidence type="ECO:0000313" key="3">
    <source>
        <dbReference type="Proteomes" id="UP000198407"/>
    </source>
</evidence>
<proteinExistence type="predicted"/>
<keyword evidence="3" id="KW-1185">Reference proteome</keyword>
<evidence type="ECO:0008006" key="4">
    <source>
        <dbReference type="Google" id="ProtNLM"/>
    </source>
</evidence>